<proteinExistence type="predicted"/>
<dbReference type="AlphaFoldDB" id="A0A139H2D2"/>
<keyword evidence="2" id="KW-0732">Signal</keyword>
<evidence type="ECO:0000256" key="1">
    <source>
        <dbReference type="SAM" id="MobiDB-lite"/>
    </source>
</evidence>
<sequence length="564" mass="60137">MPSYFWLPLLLGLSACQLNNATPLNVQVVTHNARDISTAETHGAIANSLYAASIRKRDQTYSANTTLDKSWQDAPLFGIAGSHSVGNVTMKAALEISCKTCYIKGLAVAELTIEGNKNISQIIDETVSGVEADVDQLVNQTEQAINKTFHDDASSWDSFGAYVNGTYHNLEDGVDLSDFLPSNLNLSFGGLALPEVPDATLSFRFEDLDLYLELETILNVSAQYTIPLYHSNTPVGLSIPGLDLGVLFTVDLILAVDGSMDVTSGLHFKVDEHVALDIALLGDHVSGIDFEGGHFEFLPVTLESAGAAFSASLRVGARAAMEVGKGLSLDELLHLPSDMEIAGHRIPDYKIGGGIEVGVYANVAEFRTTVKANLADDAECELEVAQEYSFVLGATAGAQVTVGTVAYGPAPNSTTAILTTTMASACALRPTATVTSLETTAANRRRDFEDTSLTTTILSTKIIQTVMQCPPTVTAQCPVSDQTTTTSKYTTSTTLTGSQEELDSITTYPSPTIAPITFGAKAQTPPPLSRAVQHPIQPPQRPPGLSIKRSKLFMSTKRSPSELV</sequence>
<protein>
    <submittedName>
        <fullName evidence="3">Uncharacterized protein</fullName>
    </submittedName>
</protein>
<feature type="signal peptide" evidence="2">
    <location>
        <begin position="1"/>
        <end position="21"/>
    </location>
</feature>
<feature type="region of interest" description="Disordered" evidence="1">
    <location>
        <begin position="520"/>
        <end position="564"/>
    </location>
</feature>
<comment type="caution">
    <text evidence="3">The sequence shown here is derived from an EMBL/GenBank/DDBJ whole genome shotgun (WGS) entry which is preliminary data.</text>
</comment>
<evidence type="ECO:0000313" key="3">
    <source>
        <dbReference type="EMBL" id="KXS96630.1"/>
    </source>
</evidence>
<feature type="chain" id="PRO_5007806246" evidence="2">
    <location>
        <begin position="22"/>
        <end position="564"/>
    </location>
</feature>
<dbReference type="EMBL" id="LFZN01000169">
    <property type="protein sequence ID" value="KXS96630.1"/>
    <property type="molecule type" value="Genomic_DNA"/>
</dbReference>
<organism evidence="3 4">
    <name type="scientific">Pseudocercospora eumusae</name>
    <dbReference type="NCBI Taxonomy" id="321146"/>
    <lineage>
        <taxon>Eukaryota</taxon>
        <taxon>Fungi</taxon>
        <taxon>Dikarya</taxon>
        <taxon>Ascomycota</taxon>
        <taxon>Pezizomycotina</taxon>
        <taxon>Dothideomycetes</taxon>
        <taxon>Dothideomycetidae</taxon>
        <taxon>Mycosphaerellales</taxon>
        <taxon>Mycosphaerellaceae</taxon>
        <taxon>Pseudocercospora</taxon>
    </lineage>
</organism>
<dbReference type="Proteomes" id="UP000070133">
    <property type="component" value="Unassembled WGS sequence"/>
</dbReference>
<accession>A0A139H2D2</accession>
<evidence type="ECO:0000313" key="4">
    <source>
        <dbReference type="Proteomes" id="UP000070133"/>
    </source>
</evidence>
<reference evidence="3 4" key="1">
    <citation type="submission" date="2015-07" db="EMBL/GenBank/DDBJ databases">
        <title>Comparative genomics of the Sigatoka disease complex on banana suggests a link between parallel evolutionary changes in Pseudocercospora fijiensis and Pseudocercospora eumusae and increased virulence on the banana host.</title>
        <authorList>
            <person name="Chang T.-C."/>
            <person name="Salvucci A."/>
            <person name="Crous P.W."/>
            <person name="Stergiopoulos I."/>
        </authorList>
    </citation>
    <scope>NUCLEOTIDE SEQUENCE [LARGE SCALE GENOMIC DNA]</scope>
    <source>
        <strain evidence="3 4">CBS 114824</strain>
    </source>
</reference>
<keyword evidence="4" id="KW-1185">Reference proteome</keyword>
<evidence type="ECO:0000256" key="2">
    <source>
        <dbReference type="SAM" id="SignalP"/>
    </source>
</evidence>
<name>A0A139H2D2_9PEZI</name>
<dbReference type="OrthoDB" id="4733706at2759"/>
<gene>
    <name evidence="3" type="ORF">AC578_10448</name>
</gene>